<proteinExistence type="inferred from homology"/>
<evidence type="ECO:0000256" key="4">
    <source>
        <dbReference type="ARBA" id="ARBA00022490"/>
    </source>
</evidence>
<dbReference type="FunFam" id="2.30.30.30:FF:000003">
    <property type="entry name" value="Elongation factor P"/>
    <property type="match status" value="1"/>
</dbReference>
<dbReference type="CDD" id="cd04470">
    <property type="entry name" value="S1_EF-P_repeat_1"/>
    <property type="match status" value="1"/>
</dbReference>
<dbReference type="GO" id="GO:0005829">
    <property type="term" value="C:cytosol"/>
    <property type="evidence" value="ECO:0007669"/>
    <property type="project" value="UniProtKB-ARBA"/>
</dbReference>
<dbReference type="InterPro" id="IPR015365">
    <property type="entry name" value="Elong-fact-P_C"/>
</dbReference>
<dbReference type="Proteomes" id="UP000199411">
    <property type="component" value="Unassembled WGS sequence"/>
</dbReference>
<dbReference type="Pfam" id="PF01132">
    <property type="entry name" value="EFP"/>
    <property type="match status" value="1"/>
</dbReference>
<organism evidence="12 13">
    <name type="scientific">Desulfurella multipotens</name>
    <dbReference type="NCBI Taxonomy" id="79269"/>
    <lineage>
        <taxon>Bacteria</taxon>
        <taxon>Pseudomonadati</taxon>
        <taxon>Campylobacterota</taxon>
        <taxon>Desulfurellia</taxon>
        <taxon>Desulfurellales</taxon>
        <taxon>Desulfurellaceae</taxon>
        <taxon>Desulfurella</taxon>
    </lineage>
</organism>
<dbReference type="NCBIfam" id="NF001810">
    <property type="entry name" value="PRK00529.1"/>
    <property type="match status" value="1"/>
</dbReference>
<comment type="function">
    <text evidence="7">Involved in peptide bond synthesis. Stimulates efficient translation and peptide-bond synthesis on native or reconstituted 70S ribosomes in vitro. Probably functions indirectly by altering the affinity of the ribosome for aminoacyl-tRNA, thus increasing their reactivity as acceptors for peptidyl transferase.</text>
</comment>
<dbReference type="InterPro" id="IPR012340">
    <property type="entry name" value="NA-bd_OB-fold"/>
</dbReference>
<dbReference type="InterPro" id="IPR014722">
    <property type="entry name" value="Rib_uL2_dom2"/>
</dbReference>
<dbReference type="RefSeq" id="WP_025392499.1">
    <property type="nucleotide sequence ID" value="NZ_FMYU01000001.1"/>
</dbReference>
<dbReference type="InterPro" id="IPR001059">
    <property type="entry name" value="Transl_elong_P/YeiP_cen"/>
</dbReference>
<dbReference type="Gene3D" id="2.40.50.140">
    <property type="entry name" value="Nucleic acid-binding proteins"/>
    <property type="match status" value="2"/>
</dbReference>
<gene>
    <name evidence="7" type="primary">efp</name>
    <name evidence="12" type="ORF">SAMN05660835_00130</name>
</gene>
<dbReference type="InterPro" id="IPR013185">
    <property type="entry name" value="Transl_elong_KOW-like"/>
</dbReference>
<dbReference type="PANTHER" id="PTHR30053">
    <property type="entry name" value="ELONGATION FACTOR P"/>
    <property type="match status" value="1"/>
</dbReference>
<dbReference type="SUPFAM" id="SSF50249">
    <property type="entry name" value="Nucleic acid-binding proteins"/>
    <property type="match status" value="2"/>
</dbReference>
<comment type="pathway">
    <text evidence="2 7">Protein biosynthesis; polypeptide chain elongation.</text>
</comment>
<evidence type="ECO:0000313" key="12">
    <source>
        <dbReference type="EMBL" id="SDB98141.1"/>
    </source>
</evidence>
<dbReference type="SMART" id="SM01185">
    <property type="entry name" value="EFP"/>
    <property type="match status" value="1"/>
</dbReference>
<dbReference type="GO" id="GO:0003746">
    <property type="term" value="F:translation elongation factor activity"/>
    <property type="evidence" value="ECO:0007669"/>
    <property type="project" value="UniProtKB-UniRule"/>
</dbReference>
<dbReference type="HAMAP" id="MF_00141">
    <property type="entry name" value="EF_P"/>
    <property type="match status" value="1"/>
</dbReference>
<dbReference type="FunFam" id="2.40.50.140:FF:000004">
    <property type="entry name" value="Elongation factor P"/>
    <property type="match status" value="1"/>
</dbReference>
<keyword evidence="4 7" id="KW-0963">Cytoplasm</keyword>
<evidence type="ECO:0000259" key="10">
    <source>
        <dbReference type="SMART" id="SM00841"/>
    </source>
</evidence>
<keyword evidence="13" id="KW-1185">Reference proteome</keyword>
<dbReference type="AlphaFoldDB" id="A0A1G6HV77"/>
<protein>
    <recommendedName>
        <fullName evidence="7 8">Elongation factor P</fullName>
        <shortName evidence="7">EF-P</shortName>
    </recommendedName>
</protein>
<dbReference type="FunFam" id="2.40.50.140:FF:000009">
    <property type="entry name" value="Elongation factor P"/>
    <property type="match status" value="1"/>
</dbReference>
<dbReference type="InterPro" id="IPR008991">
    <property type="entry name" value="Translation_prot_SH3-like_sf"/>
</dbReference>
<dbReference type="InterPro" id="IPR011768">
    <property type="entry name" value="Transl_elongation_fac_P"/>
</dbReference>
<dbReference type="CDD" id="cd05794">
    <property type="entry name" value="S1_EF-P_repeat_2"/>
    <property type="match status" value="1"/>
</dbReference>
<dbReference type="SMART" id="SM00841">
    <property type="entry name" value="Elong-fact-P_C"/>
    <property type="match status" value="1"/>
</dbReference>
<evidence type="ECO:0000256" key="9">
    <source>
        <dbReference type="RuleBase" id="RU004389"/>
    </source>
</evidence>
<reference evidence="13" key="1">
    <citation type="submission" date="2016-10" db="EMBL/GenBank/DDBJ databases">
        <authorList>
            <person name="Varghese N."/>
            <person name="Submissions S."/>
        </authorList>
    </citation>
    <scope>NUCLEOTIDE SEQUENCE [LARGE SCALE GENOMIC DNA]</scope>
    <source>
        <strain evidence="13">DSM 8415</strain>
    </source>
</reference>
<feature type="domain" description="Translation elongation factor P/YeiP central" evidence="11">
    <location>
        <begin position="67"/>
        <end position="121"/>
    </location>
</feature>
<sequence>MLSTSEFKKGSKVEIDNEPYEIISYEHIKPGKGQAFVRVKLKNLKTLNVVEKTFKSGVKIPKADVEEKPMQYLYQDEHGYHFMDNSNYEEYVIPKDVIEEEAKFLQENKDVFVLLYKNLPIGISLPNFVELKVIETEPGFKGDTAATGTKPAVLETNATIQVPFFIKEGDIIRIDTRTGEYVERVNK</sequence>
<evidence type="ECO:0000256" key="1">
    <source>
        <dbReference type="ARBA" id="ARBA00004496"/>
    </source>
</evidence>
<evidence type="ECO:0000259" key="11">
    <source>
        <dbReference type="SMART" id="SM01185"/>
    </source>
</evidence>
<dbReference type="Pfam" id="PF09285">
    <property type="entry name" value="Elong-fact-P_C"/>
    <property type="match status" value="1"/>
</dbReference>
<dbReference type="EMBL" id="FMYU01000001">
    <property type="protein sequence ID" value="SDB98141.1"/>
    <property type="molecule type" value="Genomic_DNA"/>
</dbReference>
<dbReference type="Gene3D" id="2.30.30.30">
    <property type="match status" value="1"/>
</dbReference>
<keyword evidence="6 7" id="KW-0648">Protein biosynthesis</keyword>
<keyword evidence="5 7" id="KW-0251">Elongation factor</keyword>
<evidence type="ECO:0000256" key="5">
    <source>
        <dbReference type="ARBA" id="ARBA00022768"/>
    </source>
</evidence>
<dbReference type="InterPro" id="IPR020599">
    <property type="entry name" value="Transl_elong_fac_P/YeiP"/>
</dbReference>
<comment type="subcellular location">
    <subcellularLocation>
        <location evidence="1 7">Cytoplasm</location>
    </subcellularLocation>
</comment>
<name>A0A1G6HV77_9BACT</name>
<evidence type="ECO:0000256" key="3">
    <source>
        <dbReference type="ARBA" id="ARBA00009479"/>
    </source>
</evidence>
<dbReference type="GO" id="GO:0043043">
    <property type="term" value="P:peptide biosynthetic process"/>
    <property type="evidence" value="ECO:0007669"/>
    <property type="project" value="InterPro"/>
</dbReference>
<dbReference type="NCBIfam" id="TIGR00038">
    <property type="entry name" value="efp"/>
    <property type="match status" value="1"/>
</dbReference>
<evidence type="ECO:0000256" key="7">
    <source>
        <dbReference type="HAMAP-Rule" id="MF_00141"/>
    </source>
</evidence>
<evidence type="ECO:0000256" key="8">
    <source>
        <dbReference type="NCBIfam" id="TIGR00038"/>
    </source>
</evidence>
<dbReference type="OrthoDB" id="9801844at2"/>
<evidence type="ECO:0000256" key="2">
    <source>
        <dbReference type="ARBA" id="ARBA00004815"/>
    </source>
</evidence>
<dbReference type="Pfam" id="PF08207">
    <property type="entry name" value="EFP_N"/>
    <property type="match status" value="1"/>
</dbReference>
<evidence type="ECO:0000256" key="6">
    <source>
        <dbReference type="ARBA" id="ARBA00022917"/>
    </source>
</evidence>
<feature type="domain" description="Elongation factor P C-terminal" evidence="10">
    <location>
        <begin position="129"/>
        <end position="184"/>
    </location>
</feature>
<dbReference type="PIRSF" id="PIRSF005901">
    <property type="entry name" value="EF-P"/>
    <property type="match status" value="1"/>
</dbReference>
<dbReference type="SUPFAM" id="SSF50104">
    <property type="entry name" value="Translation proteins SH3-like domain"/>
    <property type="match status" value="1"/>
</dbReference>
<evidence type="ECO:0000313" key="13">
    <source>
        <dbReference type="Proteomes" id="UP000199411"/>
    </source>
</evidence>
<comment type="similarity">
    <text evidence="3 7 9">Belongs to the elongation factor P family.</text>
</comment>
<dbReference type="PANTHER" id="PTHR30053:SF12">
    <property type="entry name" value="ELONGATION FACTOR P (EF-P) FAMILY PROTEIN"/>
    <property type="match status" value="1"/>
</dbReference>
<accession>A0A1G6HV77</accession>
<dbReference type="UniPathway" id="UPA00345"/>